<name>A0ABY7RWC6_9FLAO</name>
<dbReference type="Proteomes" id="UP001202717">
    <property type="component" value="Chromosome"/>
</dbReference>
<dbReference type="InterPro" id="IPR029057">
    <property type="entry name" value="PRTase-like"/>
</dbReference>
<evidence type="ECO:0000313" key="4">
    <source>
        <dbReference type="EMBL" id="WCO01436.1"/>
    </source>
</evidence>
<sequence>MVINLLNLFFPKVCLACQNHLTDNELHICTACRHQLPLTNFHVDMSNAVHKMMYGRIKLEQATALLHFSKKGIVQQLMHNLKYRGHEVIGEFLGEWLGEVLKNHEAYKAIDAVVPVPLHKTKQKQRGYNQVDKFGRALAKALEADYNSETLIKASATKTQVFKDRLKRSSNIDENFTISDYETLKHKHILLVDDIITTGATIEACANALFEIEGLKLSIATMAITD</sequence>
<feature type="domain" description="Double zinc ribbon" evidence="3">
    <location>
        <begin position="5"/>
        <end position="38"/>
    </location>
</feature>
<keyword evidence="5" id="KW-1185">Reference proteome</keyword>
<dbReference type="PANTHER" id="PTHR47505">
    <property type="entry name" value="DNA UTILIZATION PROTEIN YHGH"/>
    <property type="match status" value="1"/>
</dbReference>
<feature type="domain" description="Phosphoribosyltransferase" evidence="2">
    <location>
        <begin position="170"/>
        <end position="221"/>
    </location>
</feature>
<dbReference type="Pfam" id="PF00156">
    <property type="entry name" value="Pribosyltran"/>
    <property type="match status" value="1"/>
</dbReference>
<gene>
    <name evidence="4" type="ORF">MUN68_015395</name>
</gene>
<dbReference type="InterPro" id="IPR051910">
    <property type="entry name" value="ComF/GntX_DNA_util-trans"/>
</dbReference>
<dbReference type="InterPro" id="IPR044005">
    <property type="entry name" value="DZR_2"/>
</dbReference>
<reference evidence="4 5" key="1">
    <citation type="submission" date="2023-01" db="EMBL/GenBank/DDBJ databases">
        <title>Psychroserpens ponticola sp. nov., isolated from seawater.</title>
        <authorList>
            <person name="Kristyanto S."/>
            <person name="Jung J."/>
            <person name="Kim J.M."/>
            <person name="Jeon C.O."/>
        </authorList>
    </citation>
    <scope>NUCLEOTIDE SEQUENCE [LARGE SCALE GENOMIC DNA]</scope>
    <source>
        <strain evidence="4 5">MSW6</strain>
    </source>
</reference>
<dbReference type="Pfam" id="PF18912">
    <property type="entry name" value="DZR_2"/>
    <property type="match status" value="1"/>
</dbReference>
<evidence type="ECO:0000313" key="5">
    <source>
        <dbReference type="Proteomes" id="UP001202717"/>
    </source>
</evidence>
<proteinExistence type="inferred from homology"/>
<evidence type="ECO:0000256" key="1">
    <source>
        <dbReference type="ARBA" id="ARBA00008007"/>
    </source>
</evidence>
<organism evidence="4 5">
    <name type="scientific">Psychroserpens ponticola</name>
    <dbReference type="NCBI Taxonomy" id="2932268"/>
    <lineage>
        <taxon>Bacteria</taxon>
        <taxon>Pseudomonadati</taxon>
        <taxon>Bacteroidota</taxon>
        <taxon>Flavobacteriia</taxon>
        <taxon>Flavobacteriales</taxon>
        <taxon>Flavobacteriaceae</taxon>
        <taxon>Psychroserpens</taxon>
    </lineage>
</organism>
<comment type="similarity">
    <text evidence="1">Belongs to the ComF/GntX family.</text>
</comment>
<evidence type="ECO:0000259" key="2">
    <source>
        <dbReference type="Pfam" id="PF00156"/>
    </source>
</evidence>
<dbReference type="InterPro" id="IPR000836">
    <property type="entry name" value="PRTase_dom"/>
</dbReference>
<evidence type="ECO:0000259" key="3">
    <source>
        <dbReference type="Pfam" id="PF18912"/>
    </source>
</evidence>
<dbReference type="EMBL" id="CP116221">
    <property type="protein sequence ID" value="WCO01436.1"/>
    <property type="molecule type" value="Genomic_DNA"/>
</dbReference>
<protein>
    <submittedName>
        <fullName evidence="4">ComF family protein</fullName>
    </submittedName>
</protein>
<dbReference type="PANTHER" id="PTHR47505:SF1">
    <property type="entry name" value="DNA UTILIZATION PROTEIN YHGH"/>
    <property type="match status" value="1"/>
</dbReference>
<dbReference type="Gene3D" id="3.40.50.2020">
    <property type="match status" value="1"/>
</dbReference>
<dbReference type="CDD" id="cd06223">
    <property type="entry name" value="PRTases_typeI"/>
    <property type="match status" value="1"/>
</dbReference>
<dbReference type="SUPFAM" id="SSF53271">
    <property type="entry name" value="PRTase-like"/>
    <property type="match status" value="1"/>
</dbReference>
<accession>A0ABY7RWC6</accession>